<keyword evidence="4" id="KW-0333">Golgi apparatus</keyword>
<keyword evidence="8" id="KW-1185">Reference proteome</keyword>
<evidence type="ECO:0000259" key="6">
    <source>
        <dbReference type="Pfam" id="PF04572"/>
    </source>
</evidence>
<dbReference type="STRING" id="1121409.SAMN02745124_02293"/>
<gene>
    <name evidence="7" type="ORF">SAMN02745124_02293</name>
</gene>
<sequence>MVLIENLVDTVANKPISPKAGESAEGKGMCGSRRCVIKTLWIGQELSVLEQLSLRSFLSCGHTVELFVYQNVKNVPSGVRLRDAGEILDESLVFRHKRGGGVSGFANWFRYVLLLQEGGMWVDTDVICLKPFDFQQRLVFGRQDTYMINNAVLGGQPGEELFRIMARQAESPNTRLPYDDIKERRIKWIRKYLQRNRRNNIKRGENGPRGITKAINFLGLQQLALPYTAFYPIHPKCWDAIFDSTYRDVEKFFPESYAIHLWNEMICNGSGIDKNATFAAPSLIEALKSRYL</sequence>
<dbReference type="EMBL" id="FQXS01000013">
    <property type="protein sequence ID" value="SHH87065.1"/>
    <property type="molecule type" value="Genomic_DNA"/>
</dbReference>
<feature type="domain" description="Alpha 1,4-glycosyltransferase" evidence="6">
    <location>
        <begin position="225"/>
        <end position="272"/>
    </location>
</feature>
<dbReference type="Pfam" id="PF04488">
    <property type="entry name" value="Gly_transf_sug"/>
    <property type="match status" value="1"/>
</dbReference>
<protein>
    <submittedName>
        <fullName evidence="7">Glycosyltransferase sugar-binding region containing DXD motif-containing protein</fullName>
    </submittedName>
</protein>
<evidence type="ECO:0000256" key="5">
    <source>
        <dbReference type="ARBA" id="ARBA00023136"/>
    </source>
</evidence>
<dbReference type="SUPFAM" id="SSF53448">
    <property type="entry name" value="Nucleotide-diphospho-sugar transferases"/>
    <property type="match status" value="1"/>
</dbReference>
<dbReference type="PANTHER" id="PTHR12042">
    <property type="entry name" value="LACTOSYLCERAMIDE 4-ALPHA-GALACTOSYLTRANSFERASE ALPHA- 1,4-GALACTOSYLTRANSFERASE"/>
    <property type="match status" value="1"/>
</dbReference>
<dbReference type="GO" id="GO:0006688">
    <property type="term" value="P:glycosphingolipid biosynthetic process"/>
    <property type="evidence" value="ECO:0007669"/>
    <property type="project" value="TreeGrafter"/>
</dbReference>
<name>A0A1M5WHV2_9BACT</name>
<evidence type="ECO:0000256" key="2">
    <source>
        <dbReference type="ARBA" id="ARBA00022676"/>
    </source>
</evidence>
<dbReference type="GO" id="GO:0016020">
    <property type="term" value="C:membrane"/>
    <property type="evidence" value="ECO:0007669"/>
    <property type="project" value="GOC"/>
</dbReference>
<evidence type="ECO:0000256" key="4">
    <source>
        <dbReference type="ARBA" id="ARBA00023034"/>
    </source>
</evidence>
<evidence type="ECO:0000256" key="3">
    <source>
        <dbReference type="ARBA" id="ARBA00022679"/>
    </source>
</evidence>
<dbReference type="OrthoDB" id="9805366at2"/>
<dbReference type="RefSeq" id="WP_073376142.1">
    <property type="nucleotide sequence ID" value="NZ_FQXS01000013.1"/>
</dbReference>
<dbReference type="PANTHER" id="PTHR12042:SF21">
    <property type="entry name" value="ALPHA1,4-GALACTOSYLTRANSFERASE 1-RELATED"/>
    <property type="match status" value="1"/>
</dbReference>
<comment type="subcellular location">
    <subcellularLocation>
        <location evidence="1">Golgi apparatus membrane</location>
        <topology evidence="1">Single-pass type II membrane protein</topology>
    </subcellularLocation>
</comment>
<dbReference type="Pfam" id="PF04572">
    <property type="entry name" value="Gb3_synth"/>
    <property type="match status" value="1"/>
</dbReference>
<organism evidence="7 8">
    <name type="scientific">Desulfofustis glycolicus DSM 9705</name>
    <dbReference type="NCBI Taxonomy" id="1121409"/>
    <lineage>
        <taxon>Bacteria</taxon>
        <taxon>Pseudomonadati</taxon>
        <taxon>Thermodesulfobacteriota</taxon>
        <taxon>Desulfobulbia</taxon>
        <taxon>Desulfobulbales</taxon>
        <taxon>Desulfocapsaceae</taxon>
        <taxon>Desulfofustis</taxon>
    </lineage>
</organism>
<dbReference type="Gene3D" id="3.90.550.20">
    <property type="match status" value="1"/>
</dbReference>
<proteinExistence type="predicted"/>
<dbReference type="Proteomes" id="UP000184139">
    <property type="component" value="Unassembled WGS sequence"/>
</dbReference>
<dbReference type="GO" id="GO:0016758">
    <property type="term" value="F:hexosyltransferase activity"/>
    <property type="evidence" value="ECO:0007669"/>
    <property type="project" value="TreeGrafter"/>
</dbReference>
<dbReference type="InterPro" id="IPR029044">
    <property type="entry name" value="Nucleotide-diphossugar_trans"/>
</dbReference>
<dbReference type="AlphaFoldDB" id="A0A1M5WHV2"/>
<keyword evidence="3 7" id="KW-0808">Transferase</keyword>
<evidence type="ECO:0000313" key="7">
    <source>
        <dbReference type="EMBL" id="SHH87065.1"/>
    </source>
</evidence>
<dbReference type="InterPro" id="IPR007652">
    <property type="entry name" value="A1-4-GlycosylTfrase_dom"/>
</dbReference>
<dbReference type="InterPro" id="IPR007577">
    <property type="entry name" value="GlycoTrfase_DXD_sugar-bd_CS"/>
</dbReference>
<keyword evidence="5" id="KW-0472">Membrane</keyword>
<reference evidence="7 8" key="1">
    <citation type="submission" date="2016-11" db="EMBL/GenBank/DDBJ databases">
        <authorList>
            <person name="Jaros S."/>
            <person name="Januszkiewicz K."/>
            <person name="Wedrychowicz H."/>
        </authorList>
    </citation>
    <scope>NUCLEOTIDE SEQUENCE [LARGE SCALE GENOMIC DNA]</scope>
    <source>
        <strain evidence="7 8">DSM 9705</strain>
    </source>
</reference>
<dbReference type="InterPro" id="IPR051981">
    <property type="entry name" value="Glycosyltransf_32"/>
</dbReference>
<evidence type="ECO:0000256" key="1">
    <source>
        <dbReference type="ARBA" id="ARBA00004323"/>
    </source>
</evidence>
<accession>A0A1M5WHV2</accession>
<keyword evidence="2" id="KW-0328">Glycosyltransferase</keyword>
<evidence type="ECO:0000313" key="8">
    <source>
        <dbReference type="Proteomes" id="UP000184139"/>
    </source>
</evidence>